<organism evidence="1 2">
    <name type="scientific">Streblomastix strix</name>
    <dbReference type="NCBI Taxonomy" id="222440"/>
    <lineage>
        <taxon>Eukaryota</taxon>
        <taxon>Metamonada</taxon>
        <taxon>Preaxostyla</taxon>
        <taxon>Oxymonadida</taxon>
        <taxon>Streblomastigidae</taxon>
        <taxon>Streblomastix</taxon>
    </lineage>
</organism>
<accession>A0A5J4X552</accession>
<evidence type="ECO:0000313" key="1">
    <source>
        <dbReference type="EMBL" id="KAA6401932.1"/>
    </source>
</evidence>
<protein>
    <submittedName>
        <fullName evidence="1">Uncharacterized protein</fullName>
    </submittedName>
</protein>
<dbReference type="Proteomes" id="UP000324800">
    <property type="component" value="Unassembled WGS sequence"/>
</dbReference>
<sequence length="136" mass="15393">MINKHQKLEIAVQMLVIAISTASGSGEEKDNEIYKGLDYIYRFLYKLNNGRNYNETFPPQPLLAHRSYEQIEEEGGNEEIDSQQINKGFNGDIKIGVNLAKELIQNIFIEQCNPKPECMSNFSSCVCLSNPGYPSI</sequence>
<comment type="caution">
    <text evidence="1">The sequence shown here is derived from an EMBL/GenBank/DDBJ whole genome shotgun (WGS) entry which is preliminary data.</text>
</comment>
<dbReference type="AlphaFoldDB" id="A0A5J4X552"/>
<reference evidence="1 2" key="1">
    <citation type="submission" date="2019-03" db="EMBL/GenBank/DDBJ databases">
        <title>Single cell metagenomics reveals metabolic interactions within the superorganism composed of flagellate Streblomastix strix and complex community of Bacteroidetes bacteria on its surface.</title>
        <authorList>
            <person name="Treitli S.C."/>
            <person name="Kolisko M."/>
            <person name="Husnik F."/>
            <person name="Keeling P."/>
            <person name="Hampl V."/>
        </authorList>
    </citation>
    <scope>NUCLEOTIDE SEQUENCE [LARGE SCALE GENOMIC DNA]</scope>
    <source>
        <strain evidence="1">ST1C</strain>
    </source>
</reference>
<name>A0A5J4X552_9EUKA</name>
<evidence type="ECO:0000313" key="2">
    <source>
        <dbReference type="Proteomes" id="UP000324800"/>
    </source>
</evidence>
<dbReference type="EMBL" id="SNRW01000310">
    <property type="protein sequence ID" value="KAA6401932.1"/>
    <property type="molecule type" value="Genomic_DNA"/>
</dbReference>
<proteinExistence type="predicted"/>
<gene>
    <name evidence="1" type="ORF">EZS28_002538</name>
</gene>